<dbReference type="eggNOG" id="KOG4693">
    <property type="taxonomic scope" value="Eukaryota"/>
</dbReference>
<dbReference type="InterPro" id="IPR006652">
    <property type="entry name" value="Kelch_1"/>
</dbReference>
<sequence>MFFTLVKDCNANTILDVGELSESCLTQIANACNFTPNNIVLCSPNYKKSLTPDEDPFQIEPNLKLNYRPQRFPPPPYFLLQNLSETPPYFCVGVNVKTQTDIEFPKIFVPLTKNECRTLPLEEFIHKCSNAFGYDNSEQEIYIGDFKCESEITIKQMIRAALENKLIFKTLLTQTELRPIQHRIYLCEQLVESEEFYINTLDTMTKYWEPNFKDTKMFTEEEMKELFRLIPTMKEAHQSFLDALKSTPISFAQTVCDTFLNYIPYFKVSNPFISNYRSMDKWYQEKLKDKEFGKKYLEIESKCPDDTGRSFSQYCVSPIQRYPKYNLLLRDMDKKTPAFHPDKRYLQYTLQQLAEVIGQFNINSLRMDQTYLMNQIQKELGSSFKLITPRRNLIMSCAVNIEDMDDTNGFFHLFNNIYLITTQNDRTQTVLSQHPLYELKFLEKGDSLIVSSDIKHTLKFKQPAEIPRLLDHLITSIPPTLSEIKCDDNYIAWTVNETDNLAMTKHIGAVIGNKIFWIGGRDAKDILSTEYVSFDTTNNEWLRVKCPLPPRQGHSVGVIGNTAYVLFGKTYDNMASDLWKFNGETEEWSEITISGEFPTARWSQSCVVWRNKLVFFGGMTTDQKFLNTVTIYDPESNTMSQIETKNAPIGRCFHGAVMIDDDRMMIVGGNAGKMFPSDFDILDLNTKEWCSVDTPKEDMKIMGVNFTCLKYGRFVYVFGGSLISSNIAPFAIDTITMRSFKLVQFGNSPDAHIDSAFAIKDSIVYMFGGKESLTCSRNIPLVYQTDLQPGQRDIEGDDPMFIVPPTSNLA</sequence>
<name>A2EM13_TRIV3</name>
<dbReference type="SMART" id="SM00325">
    <property type="entry name" value="RhoGEF"/>
    <property type="match status" value="1"/>
</dbReference>
<dbReference type="STRING" id="5722.A2EM13"/>
<dbReference type="PANTHER" id="PTHR46093:SF18">
    <property type="entry name" value="FIBRONECTIN TYPE-III DOMAIN-CONTAINING PROTEIN"/>
    <property type="match status" value="1"/>
</dbReference>
<protein>
    <submittedName>
        <fullName evidence="4">Kelch motif family protein</fullName>
    </submittedName>
</protein>
<dbReference type="SUPFAM" id="SSF48065">
    <property type="entry name" value="DBL homology domain (DH-domain)"/>
    <property type="match status" value="1"/>
</dbReference>
<dbReference type="Proteomes" id="UP000001542">
    <property type="component" value="Unassembled WGS sequence"/>
</dbReference>
<dbReference type="AlphaFoldDB" id="A2EM13"/>
<evidence type="ECO:0000256" key="2">
    <source>
        <dbReference type="ARBA" id="ARBA00022737"/>
    </source>
</evidence>
<dbReference type="VEuPathDB" id="TrichDB:TVAGG3_0613250"/>
<evidence type="ECO:0000313" key="5">
    <source>
        <dbReference type="Proteomes" id="UP000001542"/>
    </source>
</evidence>
<dbReference type="VEuPathDB" id="TrichDB:TVAG_475060"/>
<dbReference type="PROSITE" id="PS50010">
    <property type="entry name" value="DH_2"/>
    <property type="match status" value="1"/>
</dbReference>
<dbReference type="InParanoid" id="A2EM13"/>
<dbReference type="InterPro" id="IPR035899">
    <property type="entry name" value="DBL_dom_sf"/>
</dbReference>
<dbReference type="InterPro" id="IPR000219">
    <property type="entry name" value="DH_dom"/>
</dbReference>
<organism evidence="4 5">
    <name type="scientific">Trichomonas vaginalis (strain ATCC PRA-98 / G3)</name>
    <dbReference type="NCBI Taxonomy" id="412133"/>
    <lineage>
        <taxon>Eukaryota</taxon>
        <taxon>Metamonada</taxon>
        <taxon>Parabasalia</taxon>
        <taxon>Trichomonadida</taxon>
        <taxon>Trichomonadidae</taxon>
        <taxon>Trichomonas</taxon>
    </lineage>
</organism>
<keyword evidence="1" id="KW-0880">Kelch repeat</keyword>
<evidence type="ECO:0000256" key="1">
    <source>
        <dbReference type="ARBA" id="ARBA00022441"/>
    </source>
</evidence>
<evidence type="ECO:0000259" key="3">
    <source>
        <dbReference type="PROSITE" id="PS50010"/>
    </source>
</evidence>
<dbReference type="SMR" id="A2EM13"/>
<evidence type="ECO:0000313" key="4">
    <source>
        <dbReference type="EMBL" id="EAY06272.1"/>
    </source>
</evidence>
<dbReference type="Gene3D" id="1.20.900.10">
    <property type="entry name" value="Dbl homology (DH) domain"/>
    <property type="match status" value="1"/>
</dbReference>
<proteinExistence type="predicted"/>
<dbReference type="KEGG" id="tva:4764147"/>
<dbReference type="Pfam" id="PF24681">
    <property type="entry name" value="Kelch_KLHDC2_KLHL20_DRC7"/>
    <property type="match status" value="1"/>
</dbReference>
<dbReference type="SMART" id="SM00612">
    <property type="entry name" value="Kelch"/>
    <property type="match status" value="2"/>
</dbReference>
<dbReference type="EMBL" id="DS113427">
    <property type="protein sequence ID" value="EAY06272.1"/>
    <property type="molecule type" value="Genomic_DNA"/>
</dbReference>
<dbReference type="Gene3D" id="2.120.10.80">
    <property type="entry name" value="Kelch-type beta propeller"/>
    <property type="match status" value="1"/>
</dbReference>
<feature type="domain" description="DH" evidence="3">
    <location>
        <begin position="182"/>
        <end position="363"/>
    </location>
</feature>
<reference evidence="4" key="2">
    <citation type="journal article" date="2007" name="Science">
        <title>Draft genome sequence of the sexually transmitted pathogen Trichomonas vaginalis.</title>
        <authorList>
            <person name="Carlton J.M."/>
            <person name="Hirt R.P."/>
            <person name="Silva J.C."/>
            <person name="Delcher A.L."/>
            <person name="Schatz M."/>
            <person name="Zhao Q."/>
            <person name="Wortman J.R."/>
            <person name="Bidwell S.L."/>
            <person name="Alsmark U.C.M."/>
            <person name="Besteiro S."/>
            <person name="Sicheritz-Ponten T."/>
            <person name="Noel C.J."/>
            <person name="Dacks J.B."/>
            <person name="Foster P.G."/>
            <person name="Simillion C."/>
            <person name="Van de Peer Y."/>
            <person name="Miranda-Saavedra D."/>
            <person name="Barton G.J."/>
            <person name="Westrop G.D."/>
            <person name="Mueller S."/>
            <person name="Dessi D."/>
            <person name="Fiori P.L."/>
            <person name="Ren Q."/>
            <person name="Paulsen I."/>
            <person name="Zhang H."/>
            <person name="Bastida-Corcuera F.D."/>
            <person name="Simoes-Barbosa A."/>
            <person name="Brown M.T."/>
            <person name="Hayes R.D."/>
            <person name="Mukherjee M."/>
            <person name="Okumura C.Y."/>
            <person name="Schneider R."/>
            <person name="Smith A.J."/>
            <person name="Vanacova S."/>
            <person name="Villalvazo M."/>
            <person name="Haas B.J."/>
            <person name="Pertea M."/>
            <person name="Feldblyum T.V."/>
            <person name="Utterback T.R."/>
            <person name="Shu C.L."/>
            <person name="Osoegawa K."/>
            <person name="de Jong P.J."/>
            <person name="Hrdy I."/>
            <person name="Horvathova L."/>
            <person name="Zubacova Z."/>
            <person name="Dolezal P."/>
            <person name="Malik S.B."/>
            <person name="Logsdon J.M. Jr."/>
            <person name="Henze K."/>
            <person name="Gupta A."/>
            <person name="Wang C.C."/>
            <person name="Dunne R.L."/>
            <person name="Upcroft J.A."/>
            <person name="Upcroft P."/>
            <person name="White O."/>
            <person name="Salzberg S.L."/>
            <person name="Tang P."/>
            <person name="Chiu C.-H."/>
            <person name="Lee Y.-S."/>
            <person name="Embley T.M."/>
            <person name="Coombs G.H."/>
            <person name="Mottram J.C."/>
            <person name="Tachezy J."/>
            <person name="Fraser-Liggett C.M."/>
            <person name="Johnson P.J."/>
        </authorList>
    </citation>
    <scope>NUCLEOTIDE SEQUENCE [LARGE SCALE GENOMIC DNA]</scope>
    <source>
        <strain evidence="4">G3</strain>
    </source>
</reference>
<keyword evidence="2" id="KW-0677">Repeat</keyword>
<dbReference type="SUPFAM" id="SSF117281">
    <property type="entry name" value="Kelch motif"/>
    <property type="match status" value="1"/>
</dbReference>
<dbReference type="CDD" id="cd00160">
    <property type="entry name" value="RhoGEF"/>
    <property type="match status" value="1"/>
</dbReference>
<keyword evidence="5" id="KW-1185">Reference proteome</keyword>
<dbReference type="Pfam" id="PF00621">
    <property type="entry name" value="RhoGEF"/>
    <property type="match status" value="1"/>
</dbReference>
<dbReference type="eggNOG" id="KOG3522">
    <property type="taxonomic scope" value="Eukaryota"/>
</dbReference>
<dbReference type="PANTHER" id="PTHR46093">
    <property type="entry name" value="ACYL-COA-BINDING DOMAIN-CONTAINING PROTEIN 5"/>
    <property type="match status" value="1"/>
</dbReference>
<accession>A2EM13</accession>
<gene>
    <name evidence="4" type="ORF">TVAG_475060</name>
</gene>
<dbReference type="InterPro" id="IPR015915">
    <property type="entry name" value="Kelch-typ_b-propeller"/>
</dbReference>
<reference evidence="4" key="1">
    <citation type="submission" date="2006-10" db="EMBL/GenBank/DDBJ databases">
        <authorList>
            <person name="Amadeo P."/>
            <person name="Zhao Q."/>
            <person name="Wortman J."/>
            <person name="Fraser-Liggett C."/>
            <person name="Carlton J."/>
        </authorList>
    </citation>
    <scope>NUCLEOTIDE SEQUENCE</scope>
    <source>
        <strain evidence="4">G3</strain>
    </source>
</reference>
<dbReference type="GO" id="GO:0005085">
    <property type="term" value="F:guanyl-nucleotide exchange factor activity"/>
    <property type="evidence" value="ECO:0007669"/>
    <property type="project" value="InterPro"/>
</dbReference>
<dbReference type="RefSeq" id="XP_001318495.1">
    <property type="nucleotide sequence ID" value="XM_001318460.1"/>
</dbReference>
<dbReference type="OrthoDB" id="660555at2759"/>